<proteinExistence type="predicted"/>
<name>A0A976N1Y8_9VIRU</name>
<dbReference type="SUPFAM" id="SSF55166">
    <property type="entry name" value="Hedgehog/DD-peptidase"/>
    <property type="match status" value="1"/>
</dbReference>
<reference evidence="2" key="1">
    <citation type="submission" date="2022-02" db="EMBL/GenBank/DDBJ databases">
        <title>Towards deciphering the DNA virus diversity associated with rodent species in the families Cricetidae and Heteromyidae.</title>
        <authorList>
            <person name="Lund M."/>
            <person name="Larsen B.B."/>
            <person name="Gryseels S."/>
            <person name="Kraberger S."/>
            <person name="Rowsey D.M."/>
            <person name="Steger L."/>
            <person name="Yule K.M."/>
            <person name="Upham N.S."/>
            <person name="Worobey M."/>
            <person name="Van Doorslaer K."/>
            <person name="Varsani A."/>
        </authorList>
    </citation>
    <scope>NUCLEOTIDE SEQUENCE</scope>
    <source>
        <strain evidence="2">NeonRodF8_14</strain>
    </source>
</reference>
<protein>
    <submittedName>
        <fullName evidence="2">Peptidase</fullName>
    </submittedName>
</protein>
<feature type="domain" description="Peptidase M15A C-terminal" evidence="1">
    <location>
        <begin position="42"/>
        <end position="157"/>
    </location>
</feature>
<dbReference type="Gene3D" id="3.30.1380.10">
    <property type="match status" value="1"/>
</dbReference>
<dbReference type="InterPro" id="IPR013230">
    <property type="entry name" value="Peptidase_M15A_C"/>
</dbReference>
<sequence>MEEKNKSLLAKYNSYSAVPSNLMFAFSCEYLNRELKRASIVHFTAEEFMRSNCNPSNKIPISTFREVMLCAMLTLRNLSRLRDAFGLPIYINSGYRNLATNALVKGATRSRHLYGLAADIRPALPKNLEKLWQLVNSDAFKNVFTEKILHDTYIHVAL</sequence>
<dbReference type="PROSITE" id="PS51257">
    <property type="entry name" value="PROKAR_LIPOPROTEIN"/>
    <property type="match status" value="1"/>
</dbReference>
<dbReference type="Pfam" id="PF08291">
    <property type="entry name" value="Peptidase_M15_3"/>
    <property type="match status" value="1"/>
</dbReference>
<organism evidence="2">
    <name type="scientific">Peromfec virus RodF8_14</name>
    <dbReference type="NCBI Taxonomy" id="2929359"/>
    <lineage>
        <taxon>Viruses</taxon>
        <taxon>Monodnaviria</taxon>
        <taxon>Sangervirae</taxon>
        <taxon>Phixviricota</taxon>
        <taxon>Malgrandaviricetes</taxon>
        <taxon>Petitvirales</taxon>
        <taxon>Microviridae</taxon>
    </lineage>
</organism>
<accession>A0A976N1Y8</accession>
<dbReference type="EMBL" id="OM869652">
    <property type="protein sequence ID" value="UPW41707.1"/>
    <property type="molecule type" value="Genomic_DNA"/>
</dbReference>
<evidence type="ECO:0000259" key="1">
    <source>
        <dbReference type="Pfam" id="PF08291"/>
    </source>
</evidence>
<dbReference type="InterPro" id="IPR009045">
    <property type="entry name" value="Zn_M74/Hedgehog-like"/>
</dbReference>
<evidence type="ECO:0000313" key="2">
    <source>
        <dbReference type="EMBL" id="UPW41707.1"/>
    </source>
</evidence>